<organism evidence="2">
    <name type="scientific">Triticum aestivum</name>
    <name type="common">Wheat</name>
    <dbReference type="NCBI Taxonomy" id="4565"/>
    <lineage>
        <taxon>Eukaryota</taxon>
        <taxon>Viridiplantae</taxon>
        <taxon>Streptophyta</taxon>
        <taxon>Embryophyta</taxon>
        <taxon>Tracheophyta</taxon>
        <taxon>Spermatophyta</taxon>
        <taxon>Magnoliopsida</taxon>
        <taxon>Liliopsida</taxon>
        <taxon>Poales</taxon>
        <taxon>Poaceae</taxon>
        <taxon>BOP clade</taxon>
        <taxon>Pooideae</taxon>
        <taxon>Triticodae</taxon>
        <taxon>Triticeae</taxon>
        <taxon>Triticinae</taxon>
        <taxon>Triticum</taxon>
    </lineage>
</organism>
<dbReference type="Gramene" id="TraesCS2A02G298300.1">
    <property type="protein sequence ID" value="TraesCS2A02G298300.1"/>
    <property type="gene ID" value="TraesCS2A02G298300"/>
</dbReference>
<dbReference type="Pfam" id="PF07762">
    <property type="entry name" value="DUF1618"/>
    <property type="match status" value="1"/>
</dbReference>
<dbReference type="OMA" id="ILCHPEG"/>
<evidence type="ECO:0000313" key="3">
    <source>
        <dbReference type="Proteomes" id="UP000019116"/>
    </source>
</evidence>
<evidence type="ECO:0000313" key="2">
    <source>
        <dbReference type="EnsemblPlants" id="TraesCS2A02G298300.1"/>
    </source>
</evidence>
<dbReference type="OrthoDB" id="720828at2759"/>
<protein>
    <recommendedName>
        <fullName evidence="1">DUF1618 domain-containing protein</fullName>
    </recommendedName>
</protein>
<accession>A0A3B6AZL9</accession>
<evidence type="ECO:0000259" key="1">
    <source>
        <dbReference type="Pfam" id="PF07762"/>
    </source>
</evidence>
<proteinExistence type="predicted"/>
<dbReference type="InterPro" id="IPR011676">
    <property type="entry name" value="DUF1618"/>
</dbReference>
<keyword evidence="3" id="KW-1185">Reference proteome</keyword>
<reference evidence="2" key="1">
    <citation type="submission" date="2018-08" db="EMBL/GenBank/DDBJ databases">
        <authorList>
            <person name="Rossello M."/>
        </authorList>
    </citation>
    <scope>NUCLEOTIDE SEQUENCE [LARGE SCALE GENOMIC DNA]</scope>
    <source>
        <strain evidence="2">cv. Chinese Spring</strain>
    </source>
</reference>
<dbReference type="EnsemblPlants" id="TraesCS2A02G298300.1">
    <property type="protein sequence ID" value="TraesCS2A02G298300.1"/>
    <property type="gene ID" value="TraesCS2A02G298300"/>
</dbReference>
<dbReference type="AlphaFoldDB" id="A0A3B6AZL9"/>
<dbReference type="Proteomes" id="UP000019116">
    <property type="component" value="Chromosome 2A"/>
</dbReference>
<feature type="domain" description="DUF1618" evidence="1">
    <location>
        <begin position="209"/>
        <end position="336"/>
    </location>
</feature>
<sequence>MAAAPMEWMMLEPFVFRRDGDSSFPDDRTAPFRAEGISSHGGPFTVAFRVVAPPAISRLYLQWPGGPKEGSSCDIVAAHRNLLLFRLTSNPVKGKDEESLIWPQECFMCQGSPQQHTLQLHRIPMFTQRSLHPRSVGILCHPEGKFIMAQLRLSESRLPAKMEAELCLLRSNEWELLRNLQIKYEAHELSDLIHWRTDRVIPFENNLCWVSYFSGGTLFCDVSEKKPKISYHRLPIHDRCRGADLHRLRDMNCSLCTTDSGGKLMFVNVAPEDHEIVGPMLPGTDSVVTCHTLRTQDMVWEEMFVVTSHEIWGSNASLSYNALMFPLVSVAKSNELYFLLPEKGERAIDKVSVIGVDTITKHTEIHQYIKGEEDLGGEDDDMVRRKSHLLHPFVPSEFPKFFWPHQDGSFYVPAKLQPLQHSDNVRSVRDDVPVDYEVPAVPLSISRFIGLGLSEVLTVIAKPMAWGNCQVIWVLNILS</sequence>
<dbReference type="PANTHER" id="PTHR33074">
    <property type="entry name" value="EXPRESSED PROTEIN-RELATED"/>
    <property type="match status" value="1"/>
</dbReference>
<name>A0A3B6AZL9_WHEAT</name>
<dbReference type="Gramene" id="TraesNOR2A03G00726670.1">
    <property type="protein sequence ID" value="TraesNOR2A03G00726670.1"/>
    <property type="gene ID" value="TraesNOR2A03G00726670"/>
</dbReference>
<dbReference type="PANTHER" id="PTHR33074:SF97">
    <property type="entry name" value="DUF1618 DOMAIN-CONTAINING PROTEIN"/>
    <property type="match status" value="1"/>
</dbReference>
<dbReference type="Gramene" id="TraesCS2A03G0743300.1">
    <property type="protein sequence ID" value="TraesCS2A03G0743300.1.CDS"/>
    <property type="gene ID" value="TraesCS2A03G0743300"/>
</dbReference>
<dbReference type="STRING" id="4565.A0A3B6AZL9"/>
<reference evidence="2" key="2">
    <citation type="submission" date="2018-10" db="UniProtKB">
        <authorList>
            <consortium name="EnsemblPlants"/>
        </authorList>
    </citation>
    <scope>IDENTIFICATION</scope>
</reference>